<dbReference type="PANTHER" id="PTHR21600:SF49">
    <property type="entry name" value="MITOCHONDRIAL MRNA PSEUDOURIDINE SYNTHASE RPUSD3"/>
    <property type="match status" value="1"/>
</dbReference>
<dbReference type="SMR" id="A0A8C5STT8"/>
<dbReference type="Pfam" id="PF00849">
    <property type="entry name" value="PseudoU_synth_2"/>
    <property type="match status" value="1"/>
</dbReference>
<dbReference type="GeneTree" id="ENSGT00940000161059"/>
<protein>
    <submittedName>
        <fullName evidence="2">RNA pseudouridine synthase D3</fullName>
    </submittedName>
</protein>
<dbReference type="SUPFAM" id="SSF55120">
    <property type="entry name" value="Pseudouridine synthase"/>
    <property type="match status" value="1"/>
</dbReference>
<proteinExistence type="predicted"/>
<dbReference type="GO" id="GO:0005759">
    <property type="term" value="C:mitochondrial matrix"/>
    <property type="evidence" value="ECO:0007669"/>
    <property type="project" value="Ensembl"/>
</dbReference>
<evidence type="ECO:0000313" key="2">
    <source>
        <dbReference type="Ensembl" id="ENSLLTP00000023468.1"/>
    </source>
</evidence>
<dbReference type="InterPro" id="IPR050188">
    <property type="entry name" value="RluA_PseudoU_synthase"/>
</dbReference>
<organism evidence="2 3">
    <name type="scientific">Laticauda laticaudata</name>
    <name type="common">Blue-ringed sea krait</name>
    <name type="synonym">Blue-lipped sea krait</name>
    <dbReference type="NCBI Taxonomy" id="8630"/>
    <lineage>
        <taxon>Eukaryota</taxon>
        <taxon>Metazoa</taxon>
        <taxon>Chordata</taxon>
        <taxon>Craniata</taxon>
        <taxon>Vertebrata</taxon>
        <taxon>Euteleostomi</taxon>
        <taxon>Lepidosauria</taxon>
        <taxon>Squamata</taxon>
        <taxon>Bifurcata</taxon>
        <taxon>Unidentata</taxon>
        <taxon>Episquamata</taxon>
        <taxon>Toxicofera</taxon>
        <taxon>Serpentes</taxon>
        <taxon>Colubroidea</taxon>
        <taxon>Elapidae</taxon>
        <taxon>Laticaudinae</taxon>
        <taxon>Laticauda</taxon>
    </lineage>
</organism>
<reference evidence="2" key="2">
    <citation type="submission" date="2025-09" db="UniProtKB">
        <authorList>
            <consortium name="Ensembl"/>
        </authorList>
    </citation>
    <scope>IDENTIFICATION</scope>
</reference>
<dbReference type="CDD" id="cd02869">
    <property type="entry name" value="PseudoU_synth_RluA_like"/>
    <property type="match status" value="1"/>
</dbReference>
<dbReference type="GO" id="GO:0003723">
    <property type="term" value="F:RNA binding"/>
    <property type="evidence" value="ECO:0007669"/>
    <property type="project" value="InterPro"/>
</dbReference>
<dbReference type="AlphaFoldDB" id="A0A8C5STT8"/>
<dbReference type="GO" id="GO:1990481">
    <property type="term" value="P:mRNA pseudouridine synthesis"/>
    <property type="evidence" value="ECO:0007669"/>
    <property type="project" value="Ensembl"/>
</dbReference>
<evidence type="ECO:0000259" key="1">
    <source>
        <dbReference type="Pfam" id="PF00849"/>
    </source>
</evidence>
<sequence length="406" mass="45505">MAVRFGAFLDLKKKKTRGKRWCLCVICLSFERNYISQQAPCFSCGRRTPCLPASRCFRAGRGALGMFGLSLRRVVRARGRLRAHSTTPPAWYHLLNLKKVDKSMGETPNKISYLKPLKSLEPDSLLKLLKTSIIHADGTLVAINKPCGIPISGKPEDLTLQSVLPQLSQNLNLPQDLQVIKAPEKEGSGLVLLSSCPKTTQYIQDFYSQRKKKKHPVATYCAVTTRTPAAMEGEIHIGLKMVDIDSFDLVVPVTSPSRKNLQTKEVKKTLTYYKVLDSKDGCALLQLQPVTTFRNQMQVHLTQILSPVLGDHVYSSRVGTVLGEPFLMPAEETPPRTQVLEEHLMQKLRLRQQVMFRLQLHLHLHQLLLPDGCCSSRTLLVAPPPPFFLQTLCHLGLNLPPMSSKQ</sequence>
<dbReference type="InterPro" id="IPR020103">
    <property type="entry name" value="PsdUridine_synth_cat_dom_sf"/>
</dbReference>
<dbReference type="Proteomes" id="UP000694406">
    <property type="component" value="Unplaced"/>
</dbReference>
<keyword evidence="3" id="KW-1185">Reference proteome</keyword>
<dbReference type="PANTHER" id="PTHR21600">
    <property type="entry name" value="MITOCHONDRIAL RNA PSEUDOURIDINE SYNTHASE"/>
    <property type="match status" value="1"/>
</dbReference>
<gene>
    <name evidence="2" type="primary">RPUSD3</name>
</gene>
<accession>A0A8C5STT8</accession>
<dbReference type="Gene3D" id="3.30.2350.10">
    <property type="entry name" value="Pseudouridine synthase"/>
    <property type="match status" value="1"/>
</dbReference>
<dbReference type="GO" id="GO:0009982">
    <property type="term" value="F:pseudouridine synthase activity"/>
    <property type="evidence" value="ECO:0007669"/>
    <property type="project" value="InterPro"/>
</dbReference>
<dbReference type="GO" id="GO:0035770">
    <property type="term" value="C:ribonucleoprotein granule"/>
    <property type="evidence" value="ECO:0007669"/>
    <property type="project" value="Ensembl"/>
</dbReference>
<feature type="domain" description="Pseudouridine synthase RsuA/RluA-like" evidence="1">
    <location>
        <begin position="140"/>
        <end position="302"/>
    </location>
</feature>
<reference evidence="2" key="1">
    <citation type="submission" date="2025-08" db="UniProtKB">
        <authorList>
            <consortium name="Ensembl"/>
        </authorList>
    </citation>
    <scope>IDENTIFICATION</scope>
</reference>
<name>A0A8C5STT8_LATLA</name>
<dbReference type="GO" id="GO:0070131">
    <property type="term" value="P:positive regulation of mitochondrial translation"/>
    <property type="evidence" value="ECO:0007669"/>
    <property type="project" value="Ensembl"/>
</dbReference>
<dbReference type="Ensembl" id="ENSLLTT00000024327.1">
    <property type="protein sequence ID" value="ENSLLTP00000023468.1"/>
    <property type="gene ID" value="ENSLLTG00000017336.1"/>
</dbReference>
<dbReference type="InterPro" id="IPR006145">
    <property type="entry name" value="PsdUridine_synth_RsuA/RluA"/>
</dbReference>
<evidence type="ECO:0000313" key="3">
    <source>
        <dbReference type="Proteomes" id="UP000694406"/>
    </source>
</evidence>